<dbReference type="Proteomes" id="UP000053815">
    <property type="component" value="Unassembled WGS sequence"/>
</dbReference>
<dbReference type="GO" id="GO:0005737">
    <property type="term" value="C:cytoplasm"/>
    <property type="evidence" value="ECO:0007669"/>
    <property type="project" value="UniProtKB-SubCell"/>
</dbReference>
<dbReference type="SUPFAM" id="SSF48452">
    <property type="entry name" value="TPR-like"/>
    <property type="match status" value="1"/>
</dbReference>
<dbReference type="InterPro" id="IPR033646">
    <property type="entry name" value="CLU-central"/>
</dbReference>
<gene>
    <name evidence="2" type="primary">CLU1</name>
    <name evidence="2" type="synonym">TIF31</name>
    <name evidence="5" type="ORF">MAM1_0531c10859</name>
</gene>
<comment type="similarity">
    <text evidence="2">Belongs to the CLU family.</text>
</comment>
<dbReference type="Pfam" id="PF15044">
    <property type="entry name" value="CLU_N"/>
    <property type="match status" value="1"/>
</dbReference>
<protein>
    <recommendedName>
        <fullName evidence="2">Clustered mitochondria protein homolog</fullName>
    </recommendedName>
    <alternativeName>
        <fullName evidence="2">Protein TIF31 homolog</fullName>
    </alternativeName>
</protein>
<evidence type="ECO:0000256" key="1">
    <source>
        <dbReference type="ARBA" id="ARBA00022490"/>
    </source>
</evidence>
<dbReference type="InterPro" id="IPR007967">
    <property type="entry name" value="GSKIP_dom"/>
</dbReference>
<evidence type="ECO:0000256" key="2">
    <source>
        <dbReference type="HAMAP-Rule" id="MF_03013"/>
    </source>
</evidence>
<comment type="function">
    <text evidence="2">mRNA-binding protein involved in proper cytoplasmic distribution of mitochondria.</text>
</comment>
<feature type="region of interest" description="Disordered" evidence="3">
    <location>
        <begin position="891"/>
        <end position="920"/>
    </location>
</feature>
<dbReference type="Pfam" id="PF12807">
    <property type="entry name" value="eIF3_p135"/>
    <property type="match status" value="1"/>
</dbReference>
<dbReference type="Gene3D" id="1.25.40.10">
    <property type="entry name" value="Tetratricopeptide repeat domain"/>
    <property type="match status" value="2"/>
</dbReference>
<comment type="subcellular location">
    <subcellularLocation>
        <location evidence="2">Cytoplasm</location>
    </subcellularLocation>
</comment>
<evidence type="ECO:0000256" key="3">
    <source>
        <dbReference type="SAM" id="MobiDB-lite"/>
    </source>
</evidence>
<dbReference type="InterPro" id="IPR027523">
    <property type="entry name" value="CLU_prot"/>
</dbReference>
<dbReference type="AlphaFoldDB" id="A0A0C9LYT3"/>
<dbReference type="GO" id="GO:0007005">
    <property type="term" value="P:mitochondrion organization"/>
    <property type="evidence" value="ECO:0007669"/>
    <property type="project" value="UniProtKB-UniRule"/>
</dbReference>
<evidence type="ECO:0000259" key="4">
    <source>
        <dbReference type="PROSITE" id="PS51823"/>
    </source>
</evidence>
<dbReference type="GO" id="GO:0003729">
    <property type="term" value="F:mRNA binding"/>
    <property type="evidence" value="ECO:0007669"/>
    <property type="project" value="TreeGrafter"/>
</dbReference>
<dbReference type="SUPFAM" id="SSF103107">
    <property type="entry name" value="Hypothetical protein c14orf129, hspc210"/>
    <property type="match status" value="1"/>
</dbReference>
<dbReference type="InterPro" id="IPR028275">
    <property type="entry name" value="CLU_N"/>
</dbReference>
<keyword evidence="2" id="KW-0694">RNA-binding</keyword>
<dbReference type="STRING" id="91626.A0A0C9LYT3"/>
<name>A0A0C9LYT3_9FUNG</name>
<dbReference type="Pfam" id="PF13236">
    <property type="entry name" value="CLU"/>
    <property type="match status" value="1"/>
</dbReference>
<dbReference type="PANTHER" id="PTHR12601:SF6">
    <property type="entry name" value="CLUSTERED MITOCHONDRIA PROTEIN HOMOLOG"/>
    <property type="match status" value="1"/>
</dbReference>
<proteinExistence type="inferred from homology"/>
<comment type="subunit">
    <text evidence="2">May associate with the eukaryotic translation initiation factor 3 (eIF-3) complex.</text>
</comment>
<accession>A0A0C9LYT3</accession>
<keyword evidence="6" id="KW-1185">Reference proteome</keyword>
<dbReference type="InterPro" id="IPR011990">
    <property type="entry name" value="TPR-like_helical_dom_sf"/>
</dbReference>
<dbReference type="GO" id="GO:0048312">
    <property type="term" value="P:intracellular distribution of mitochondria"/>
    <property type="evidence" value="ECO:0007669"/>
    <property type="project" value="TreeGrafter"/>
</dbReference>
<dbReference type="Pfam" id="PF05303">
    <property type="entry name" value="GSKIP_dom"/>
    <property type="match status" value="1"/>
</dbReference>
<feature type="domain" description="Clu" evidence="4">
    <location>
        <begin position="313"/>
        <end position="561"/>
    </location>
</feature>
<dbReference type="InterPro" id="IPR023231">
    <property type="entry name" value="GSKIP_dom_sf"/>
</dbReference>
<dbReference type="OrthoDB" id="1414216at2759"/>
<feature type="region of interest" description="Disordered" evidence="3">
    <location>
        <begin position="1237"/>
        <end position="1257"/>
    </location>
</feature>
<dbReference type="CDD" id="cd15466">
    <property type="entry name" value="CLU-central"/>
    <property type="match status" value="1"/>
</dbReference>
<dbReference type="HAMAP" id="MF_03013">
    <property type="entry name" value="CLU"/>
    <property type="match status" value="1"/>
</dbReference>
<feature type="region of interest" description="Disordered" evidence="3">
    <location>
        <begin position="608"/>
        <end position="635"/>
    </location>
</feature>
<reference evidence="5" key="1">
    <citation type="submission" date="2014-09" db="EMBL/GenBank/DDBJ databases">
        <title>Draft genome sequence of an oleaginous Mucoromycotina fungus Mucor ambiguus NBRC6742.</title>
        <authorList>
            <person name="Takeda I."/>
            <person name="Yamane N."/>
            <person name="Morita T."/>
            <person name="Tamano K."/>
            <person name="Machida M."/>
            <person name="Baker S."/>
            <person name="Koike H."/>
        </authorList>
    </citation>
    <scope>NUCLEOTIDE SEQUENCE</scope>
    <source>
        <strain evidence="5">NBRC 6742</strain>
    </source>
</reference>
<evidence type="ECO:0000313" key="6">
    <source>
        <dbReference type="Proteomes" id="UP000053815"/>
    </source>
</evidence>
<evidence type="ECO:0000313" key="5">
    <source>
        <dbReference type="EMBL" id="GAN11300.1"/>
    </source>
</evidence>
<dbReference type="PROSITE" id="PS51823">
    <property type="entry name" value="CLU"/>
    <property type="match status" value="1"/>
</dbReference>
<dbReference type="FunFam" id="3.30.2280.10:FF:000002">
    <property type="entry name" value="Clustered mitochondria protein homolog"/>
    <property type="match status" value="1"/>
</dbReference>
<dbReference type="Pfam" id="PF13424">
    <property type="entry name" value="TPR_12"/>
    <property type="match status" value="1"/>
</dbReference>
<dbReference type="EMBL" id="DF836820">
    <property type="protein sequence ID" value="GAN11300.1"/>
    <property type="molecule type" value="Genomic_DNA"/>
</dbReference>
<sequence length="1257" mass="141650">MTDVQEKEQQVTVEEQVPEEVLEETYQVTVKLPGGGEDIKIIASPRENIQDIKQSIMESPDTCANSCFYLAYKGTRVNDYLELGEIEGITTESELELIEDNYTERDVRLHISRLRDLLGGPYKPNPSTIGIDPAISFLTAVTGEIDEEIVAEEDKKIDDLFSDEPIPEHAFTNVNIEERSKLSKLVPSNFQRVAPECIKSVALSGWNPVPHRQKLKGDLLYLAVTTLESEIIHITASTKGFFVNNSSNNKFDPAPSHTKRASAHSLITLLQKISPLFQKKFLELQDFITHHHMLEVLPVNTYYPNHPWAVETPQHLYDPSRPCETYLNAGADAVESLRDWNDELQSHRELPKTDLQERVLRERLITKVQAEFTEAAVRGAMAVANGSVIPLNPLEPEESHMYIYNNIFFSKGNDGRGTFEQLGADEAAHVATSKDLEGVKILNSIDSEGLYTLASVIVDYKGERIVAQSIVPGIFRRQDENSIVYGSVDNGVQISSDAGFHESLGKDVAKSLHLAEHTVIDDSKAESKLYTSQETKGLLGADGRRYMLDLYRLNPVDIEFQEKECVENDDKPAYPHKMTLLRPELMSLFWEHKFRQWVKAKTDQIKKERGDAKPAAVEDKKEAVEEKDGETKTDEAEKVVANKEATEEEEEEIKIDVNEFKLNFNTDVFTGAKQPEGEQLKIDEQVIRDASKFLAEEIVPSIVLDFASYSISPLDGDALTKAMHRRGINMRYLGKLTELIAISKDKRIEHVRQLAIQEMIVRASKRLLRKYLSKCPVEHTSLCISHFLNCLLGAGFNAKPSPVLPEGANRNDFEWAQITPAGLKTLVAQQVLLRFRYKLEDDAIEKLNFVPTLREICIRVGVQISTRDYRAQPYTEEERAANLAEDAAYQTAIDRKKQEQSSSRGKKNKKHQQDGLKRPVRRTTTFIPEDIFNVMPTVKQASSRSMFAEETFEAGKMSIAQGHRQLGLELLLESLSLHEQTYGFLHPETSKCYATLAMIYHHSEDRESALDLQRKAVISAERTCGIDHPETIHHYVSWSIANELHIINHIVQLNLGLFEHAAGRTKLALRYIRHALYYWDLLVGPGHPDSSTADNNAGVMLQSLRDYATSTKFFERACATTEEVLGKEHVLTATGYHVLARSYTLEGNFPKALAAERIAFDVFEKKLGPEDARTKDSDLWLKELTTNAVIVAQRAREEKSNAVLNSAATQVSVPEPVQPKPQVGELPIDQVLQFINGDSSSKSKKGGQKKSQKKQRK</sequence>
<organism evidence="5">
    <name type="scientific">Mucor ambiguus</name>
    <dbReference type="NCBI Taxonomy" id="91626"/>
    <lineage>
        <taxon>Eukaryota</taxon>
        <taxon>Fungi</taxon>
        <taxon>Fungi incertae sedis</taxon>
        <taxon>Mucoromycota</taxon>
        <taxon>Mucoromycotina</taxon>
        <taxon>Mucoromycetes</taxon>
        <taxon>Mucorales</taxon>
        <taxon>Mucorineae</taxon>
        <taxon>Mucoraceae</taxon>
        <taxon>Mucor</taxon>
    </lineage>
</organism>
<dbReference type="Pfam" id="PF13374">
    <property type="entry name" value="TPR_10"/>
    <property type="match status" value="1"/>
</dbReference>
<dbReference type="Gene3D" id="3.30.2280.10">
    <property type="entry name" value="Hypothetical protein (hspc210)"/>
    <property type="match status" value="1"/>
</dbReference>
<keyword evidence="1 2" id="KW-0963">Cytoplasm</keyword>
<feature type="compositionally biased region" description="Basic residues" evidence="3">
    <location>
        <begin position="1242"/>
        <end position="1257"/>
    </location>
</feature>
<dbReference type="InterPro" id="IPR025697">
    <property type="entry name" value="CLU_dom"/>
</dbReference>
<dbReference type="PANTHER" id="PTHR12601">
    <property type="entry name" value="EUKARYOTIC TRANSLATION INITIATION FACTOR 3 SUBUNIT EIF-3"/>
    <property type="match status" value="1"/>
</dbReference>